<evidence type="ECO:0000313" key="2">
    <source>
        <dbReference type="EMBL" id="CAB4727258.1"/>
    </source>
</evidence>
<reference evidence="2" key="1">
    <citation type="submission" date="2020-05" db="EMBL/GenBank/DDBJ databases">
        <authorList>
            <person name="Chiriac C."/>
            <person name="Salcher M."/>
            <person name="Ghai R."/>
            <person name="Kavagutti S V."/>
        </authorList>
    </citation>
    <scope>NUCLEOTIDE SEQUENCE</scope>
</reference>
<dbReference type="EMBL" id="CAEZYR010000005">
    <property type="protein sequence ID" value="CAB4727258.1"/>
    <property type="molecule type" value="Genomic_DNA"/>
</dbReference>
<feature type="region of interest" description="Disordered" evidence="1">
    <location>
        <begin position="1"/>
        <end position="23"/>
    </location>
</feature>
<evidence type="ECO:0000313" key="3">
    <source>
        <dbReference type="EMBL" id="CAB4835056.1"/>
    </source>
</evidence>
<protein>
    <submittedName>
        <fullName evidence="2">Unannotated protein</fullName>
    </submittedName>
</protein>
<organism evidence="2">
    <name type="scientific">freshwater metagenome</name>
    <dbReference type="NCBI Taxonomy" id="449393"/>
    <lineage>
        <taxon>unclassified sequences</taxon>
        <taxon>metagenomes</taxon>
        <taxon>ecological metagenomes</taxon>
    </lineage>
</organism>
<evidence type="ECO:0000256" key="1">
    <source>
        <dbReference type="SAM" id="MobiDB-lite"/>
    </source>
</evidence>
<sequence>MSLWTPGGERPVRRPTPAPDQLIDELSDDDLAEAEAIAREMAEVRAGVASTPAAVIVANHVMGFYELAAIHLSQTPPNFADAMVGIDAMASVLDKLQGRLGEHEDVLRDARSQLQMAFVELKRQADADADEA</sequence>
<dbReference type="EMBL" id="CAFABA010000111">
    <property type="protein sequence ID" value="CAB4835056.1"/>
    <property type="molecule type" value="Genomic_DNA"/>
</dbReference>
<proteinExistence type="predicted"/>
<accession>A0A6J6RY55</accession>
<evidence type="ECO:0000313" key="4">
    <source>
        <dbReference type="EMBL" id="CAB5021225.1"/>
    </source>
</evidence>
<gene>
    <name evidence="2" type="ORF">UFOPK2754_00239</name>
    <name evidence="3" type="ORF">UFOPK3139_02294</name>
    <name evidence="4" type="ORF">UFOPK3967_02782</name>
</gene>
<dbReference type="EMBL" id="CAFBOS010000241">
    <property type="protein sequence ID" value="CAB5021225.1"/>
    <property type="molecule type" value="Genomic_DNA"/>
</dbReference>
<dbReference type="AlphaFoldDB" id="A0A6J6RY55"/>
<name>A0A6J6RY55_9ZZZZ</name>